<dbReference type="EMBL" id="BLLN01000003">
    <property type="protein sequence ID" value="GFH72741.1"/>
    <property type="molecule type" value="Genomic_DNA"/>
</dbReference>
<dbReference type="Proteomes" id="UP000472710">
    <property type="component" value="Unassembled WGS sequence"/>
</dbReference>
<comment type="caution">
    <text evidence="2">The sequence shown here is derived from an EMBL/GenBank/DDBJ whole genome shotgun (WGS) entry which is preliminary data.</text>
</comment>
<keyword evidence="1" id="KW-0472">Membrane</keyword>
<evidence type="ECO:0000313" key="3">
    <source>
        <dbReference type="Proteomes" id="UP000472710"/>
    </source>
</evidence>
<keyword evidence="1" id="KW-1133">Transmembrane helix</keyword>
<protein>
    <recommendedName>
        <fullName evidence="4">MFS transporter</fullName>
    </recommendedName>
</protein>
<feature type="transmembrane region" description="Helical" evidence="1">
    <location>
        <begin position="64"/>
        <end position="87"/>
    </location>
</feature>
<proteinExistence type="predicted"/>
<reference evidence="2 3" key="1">
    <citation type="submission" date="2020-02" db="EMBL/GenBank/DDBJ databases">
        <title>Whole genome shotgun sequence of Streptomyces diastaticus subsp. diastaticus NBRC 13412.</title>
        <authorList>
            <person name="Ichikawa N."/>
            <person name="Komaki H."/>
            <person name="Tamura T."/>
        </authorList>
    </citation>
    <scope>NUCLEOTIDE SEQUENCE [LARGE SCALE GENOMIC DNA]</scope>
    <source>
        <strain evidence="2 3">NBRC 13412</strain>
    </source>
</reference>
<keyword evidence="3" id="KW-1185">Reference proteome</keyword>
<feature type="transmembrane region" description="Helical" evidence="1">
    <location>
        <begin position="37"/>
        <end position="58"/>
    </location>
</feature>
<sequence>MSTPPQEEETDVLIGRCYTHARRFPLVMGRLPGGGRLWGGPYTIPQAIVIVSTAVLLITTQEMWAHFGVVGNAAIAIGMPFTLGLFVRRMRIDGRHPFAVLGSLLGLIGAPTAGRIGGRPVRPLRAGRPVAGLCTVSWQPAPAPKTPGQNSAPAASQVLTAAGALLAARTKAGV</sequence>
<accession>A0ABQ1CQV3</accession>
<evidence type="ECO:0008006" key="4">
    <source>
        <dbReference type="Google" id="ProtNLM"/>
    </source>
</evidence>
<name>A0ABQ1CQV3_STRDI</name>
<organism evidence="2 3">
    <name type="scientific">Streptomyces diastaticus subsp. diastaticus</name>
    <dbReference type="NCBI Taxonomy" id="68040"/>
    <lineage>
        <taxon>Bacteria</taxon>
        <taxon>Bacillati</taxon>
        <taxon>Actinomycetota</taxon>
        <taxon>Actinomycetes</taxon>
        <taxon>Kitasatosporales</taxon>
        <taxon>Streptomycetaceae</taxon>
        <taxon>Streptomyces</taxon>
        <taxon>Streptomyces diastaticus group</taxon>
    </lineage>
</organism>
<keyword evidence="1" id="KW-0812">Transmembrane</keyword>
<dbReference type="GeneID" id="95073531"/>
<evidence type="ECO:0000313" key="2">
    <source>
        <dbReference type="EMBL" id="GFH72741.1"/>
    </source>
</evidence>
<dbReference type="RefSeq" id="WP_124288596.1">
    <property type="nucleotide sequence ID" value="NZ_BLLN01000003.1"/>
</dbReference>
<evidence type="ECO:0000256" key="1">
    <source>
        <dbReference type="SAM" id="Phobius"/>
    </source>
</evidence>
<gene>
    <name evidence="2" type="ORF">Sdia_35090</name>
</gene>